<proteinExistence type="predicted"/>
<reference evidence="2" key="1">
    <citation type="submission" date="2019-10" db="EMBL/GenBank/DDBJ databases">
        <authorList>
            <person name="Zhang R."/>
            <person name="Pan Y."/>
            <person name="Wang J."/>
            <person name="Ma R."/>
            <person name="Yu S."/>
        </authorList>
    </citation>
    <scope>NUCLEOTIDE SEQUENCE</scope>
    <source>
        <strain evidence="2">LA-IB0</strain>
        <tissue evidence="2">Leaf</tissue>
    </source>
</reference>
<protein>
    <submittedName>
        <fullName evidence="2">Uncharacterized protein</fullName>
    </submittedName>
</protein>
<sequence length="281" mass="31251">MYLEDQSESIPSLVIKNDRDSLKVKKVVPTAKELLGDGRQSSSPRCCRFLLHTINFQRHLEACSSLIGSTFSSKGQSLLPRATEHDEKAMEIDAEIKDETYVAAFISCRLSGLDALSLPISTPGAQMVKYVGKAMENFFDLEDARGVFHKLAILEEEVPATSRDTAGNGVQVALANENHERPKITLPPRVTEELHADENTGKNLKRSFEAPSWPLAHPEASQFSPNTTRIIFEVTSNYAHVKSTYAQRETQKSHEKVLQSAQQILTEAEAQENEQAKDIKS</sequence>
<dbReference type="AlphaFoldDB" id="A0AAV6X3N0"/>
<comment type="caution">
    <text evidence="2">The sequence shown here is derived from an EMBL/GenBank/DDBJ whole genome shotgun (WGS) entry which is preliminary data.</text>
</comment>
<evidence type="ECO:0000313" key="3">
    <source>
        <dbReference type="Proteomes" id="UP000826271"/>
    </source>
</evidence>
<feature type="coiled-coil region" evidence="1">
    <location>
        <begin position="251"/>
        <end position="278"/>
    </location>
</feature>
<dbReference type="Proteomes" id="UP000826271">
    <property type="component" value="Unassembled WGS sequence"/>
</dbReference>
<organism evidence="2 3">
    <name type="scientific">Buddleja alternifolia</name>
    <dbReference type="NCBI Taxonomy" id="168488"/>
    <lineage>
        <taxon>Eukaryota</taxon>
        <taxon>Viridiplantae</taxon>
        <taxon>Streptophyta</taxon>
        <taxon>Embryophyta</taxon>
        <taxon>Tracheophyta</taxon>
        <taxon>Spermatophyta</taxon>
        <taxon>Magnoliopsida</taxon>
        <taxon>eudicotyledons</taxon>
        <taxon>Gunneridae</taxon>
        <taxon>Pentapetalae</taxon>
        <taxon>asterids</taxon>
        <taxon>lamiids</taxon>
        <taxon>Lamiales</taxon>
        <taxon>Scrophulariaceae</taxon>
        <taxon>Buddlejeae</taxon>
        <taxon>Buddleja</taxon>
    </lineage>
</organism>
<accession>A0AAV6X3N0</accession>
<keyword evidence="1" id="KW-0175">Coiled coil</keyword>
<keyword evidence="3" id="KW-1185">Reference proteome</keyword>
<evidence type="ECO:0000256" key="1">
    <source>
        <dbReference type="SAM" id="Coils"/>
    </source>
</evidence>
<evidence type="ECO:0000313" key="2">
    <source>
        <dbReference type="EMBL" id="KAG8374734.1"/>
    </source>
</evidence>
<dbReference type="EMBL" id="WHWC01000010">
    <property type="protein sequence ID" value="KAG8374734.1"/>
    <property type="molecule type" value="Genomic_DNA"/>
</dbReference>
<name>A0AAV6X3N0_9LAMI</name>
<gene>
    <name evidence="2" type="ORF">BUALT_Bualt10G0026700</name>
</gene>